<keyword evidence="2" id="KW-1185">Reference proteome</keyword>
<reference evidence="2" key="1">
    <citation type="submission" date="2013-01" db="EMBL/GenBank/DDBJ databases">
        <title>Draft Genome Sequence of a Mulberry Tree, Morus notabilis C.K. Schneid.</title>
        <authorList>
            <person name="He N."/>
            <person name="Zhao S."/>
        </authorList>
    </citation>
    <scope>NUCLEOTIDE SEQUENCE</scope>
</reference>
<accession>W9RC14</accession>
<organism evidence="1 2">
    <name type="scientific">Morus notabilis</name>
    <dbReference type="NCBI Taxonomy" id="981085"/>
    <lineage>
        <taxon>Eukaryota</taxon>
        <taxon>Viridiplantae</taxon>
        <taxon>Streptophyta</taxon>
        <taxon>Embryophyta</taxon>
        <taxon>Tracheophyta</taxon>
        <taxon>Spermatophyta</taxon>
        <taxon>Magnoliopsida</taxon>
        <taxon>eudicotyledons</taxon>
        <taxon>Gunneridae</taxon>
        <taxon>Pentapetalae</taxon>
        <taxon>rosids</taxon>
        <taxon>fabids</taxon>
        <taxon>Rosales</taxon>
        <taxon>Moraceae</taxon>
        <taxon>Moreae</taxon>
        <taxon>Morus</taxon>
    </lineage>
</organism>
<dbReference type="Proteomes" id="UP000030645">
    <property type="component" value="Unassembled WGS sequence"/>
</dbReference>
<evidence type="ECO:0000313" key="2">
    <source>
        <dbReference type="Proteomes" id="UP000030645"/>
    </source>
</evidence>
<dbReference type="AlphaFoldDB" id="W9RC14"/>
<proteinExistence type="predicted"/>
<sequence length="90" mass="10054">MFEGASAARSKVKSSTAVRGCVREARFEATLEVWFESPPSRAHRETRHFRARSPEGNRSFRFLAAQCVSSFPASSPEFGDGDSRLTFYSC</sequence>
<name>W9RC14_9ROSA</name>
<gene>
    <name evidence="1" type="ORF">L484_025740</name>
</gene>
<dbReference type="EMBL" id="KE344562">
    <property type="protein sequence ID" value="EXB67260.1"/>
    <property type="molecule type" value="Genomic_DNA"/>
</dbReference>
<protein>
    <submittedName>
        <fullName evidence="1">Uncharacterized protein</fullName>
    </submittedName>
</protein>
<evidence type="ECO:0000313" key="1">
    <source>
        <dbReference type="EMBL" id="EXB67260.1"/>
    </source>
</evidence>